<name>C0EC15_9FIRM</name>
<evidence type="ECO:0000256" key="1">
    <source>
        <dbReference type="SAM" id="Phobius"/>
    </source>
</evidence>
<keyword evidence="1" id="KW-0812">Transmembrane</keyword>
<gene>
    <name evidence="2" type="ORF">CLOSTMETH_01384</name>
</gene>
<reference evidence="2 3" key="1">
    <citation type="submission" date="2009-01" db="EMBL/GenBank/DDBJ databases">
        <authorList>
            <person name="Fulton L."/>
            <person name="Clifton S."/>
            <person name="Fulton B."/>
            <person name="Xu J."/>
            <person name="Minx P."/>
            <person name="Pepin K.H."/>
            <person name="Johnson M."/>
            <person name="Bhonagiri V."/>
            <person name="Nash W.E."/>
            <person name="Mardis E.R."/>
            <person name="Wilson R.K."/>
        </authorList>
    </citation>
    <scope>NUCLEOTIDE SEQUENCE [LARGE SCALE GENOMIC DNA]</scope>
    <source>
        <strain evidence="2 3">DSM 5476</strain>
    </source>
</reference>
<keyword evidence="1" id="KW-1133">Transmembrane helix</keyword>
<dbReference type="HOGENOM" id="CLU_2664634_0_0_9"/>
<keyword evidence="1" id="KW-0472">Membrane</keyword>
<protein>
    <submittedName>
        <fullName evidence="2">Uncharacterized protein</fullName>
    </submittedName>
</protein>
<sequence>MPTLCKKVADNTIPMFPLFWRLTGYNVVTLFSFLDFALLLSGVSCFFLYIKGRYIFPGSSSAKSDKNQPVLLNGM</sequence>
<evidence type="ECO:0000313" key="2">
    <source>
        <dbReference type="EMBL" id="EEG31076.1"/>
    </source>
</evidence>
<reference evidence="2 3" key="2">
    <citation type="submission" date="2009-02" db="EMBL/GenBank/DDBJ databases">
        <title>Draft genome sequence of Clostridium methylpentosum (DSM 5476).</title>
        <authorList>
            <person name="Sudarsanam P."/>
            <person name="Ley R."/>
            <person name="Guruge J."/>
            <person name="Turnbaugh P.J."/>
            <person name="Mahowald M."/>
            <person name="Liep D."/>
            <person name="Gordon J."/>
        </authorList>
    </citation>
    <scope>NUCLEOTIDE SEQUENCE [LARGE SCALE GENOMIC DNA]</scope>
    <source>
        <strain evidence="2 3">DSM 5476</strain>
    </source>
</reference>
<organism evidence="2 3">
    <name type="scientific">[Clostridium] methylpentosum DSM 5476</name>
    <dbReference type="NCBI Taxonomy" id="537013"/>
    <lineage>
        <taxon>Bacteria</taxon>
        <taxon>Bacillati</taxon>
        <taxon>Bacillota</taxon>
        <taxon>Clostridia</taxon>
        <taxon>Eubacteriales</taxon>
        <taxon>Oscillospiraceae</taxon>
        <taxon>Oscillospiraceae incertae sedis</taxon>
    </lineage>
</organism>
<accession>C0EC15</accession>
<feature type="transmembrane region" description="Helical" evidence="1">
    <location>
        <begin position="25"/>
        <end position="50"/>
    </location>
</feature>
<dbReference type="EMBL" id="ACEC01000045">
    <property type="protein sequence ID" value="EEG31076.1"/>
    <property type="molecule type" value="Genomic_DNA"/>
</dbReference>
<proteinExistence type="predicted"/>
<evidence type="ECO:0000313" key="3">
    <source>
        <dbReference type="Proteomes" id="UP000003340"/>
    </source>
</evidence>
<comment type="caution">
    <text evidence="2">The sequence shown here is derived from an EMBL/GenBank/DDBJ whole genome shotgun (WGS) entry which is preliminary data.</text>
</comment>
<dbReference type="Proteomes" id="UP000003340">
    <property type="component" value="Unassembled WGS sequence"/>
</dbReference>
<dbReference type="STRING" id="537013.CLOSTMETH_01384"/>
<dbReference type="AlphaFoldDB" id="C0EC15"/>
<keyword evidence="3" id="KW-1185">Reference proteome</keyword>